<keyword evidence="6" id="KW-1185">Reference proteome</keyword>
<keyword evidence="1 2" id="KW-0808">Transferase</keyword>
<feature type="binding site" evidence="2">
    <location>
        <position position="179"/>
    </location>
    <ligand>
        <name>substrate</name>
    </ligand>
</feature>
<dbReference type="EC" id="2.3.1.31" evidence="2"/>
<keyword evidence="2" id="KW-0012">Acyltransferase</keyword>
<feature type="domain" description="AB hydrolase-1" evidence="4">
    <location>
        <begin position="36"/>
        <end position="309"/>
    </location>
</feature>
<comment type="subunit">
    <text evidence="2">Homodimer.</text>
</comment>
<evidence type="ECO:0000256" key="3">
    <source>
        <dbReference type="PIRSR" id="PIRSR000443-1"/>
    </source>
</evidence>
<feature type="binding site" evidence="2">
    <location>
        <position position="306"/>
    </location>
    <ligand>
        <name>substrate</name>
    </ligand>
</feature>
<sequence>MSVLVIGDLELEGGAVLPGVEIAYEAYGTKNEQGDNAILICHALTGDAQAAAWWAPLVGPGKVFDTERYYVVCSNVLGGCAGSTGPQTRDNFPTVTIRDMVRAQKRLLDQLAVTRLQLVVGGSMGGLQAIEWAVTYPAFVQRCAPIAASAQLSALAIAYNHVMRSAITLGGADGLALARKIGMITYRSFDLFEARFGRELKRPHAALGETEFQIESYLEHMGQKLLGRFNADSYLCLLKAMDLHDIGRGRGGAQQALAQIQADVLWVGIDTDQLYPPQEQRTWARRLARLGKQVTYRELNSEYGHDAFLAEGEQLSLIISDFLQETGGN</sequence>
<reference evidence="6" key="1">
    <citation type="submission" date="2017-05" db="EMBL/GenBank/DDBJ databases">
        <authorList>
            <person name="Sung H."/>
        </authorList>
    </citation>
    <scope>NUCLEOTIDE SEQUENCE [LARGE SCALE GENOMIC DNA]</scope>
    <source>
        <strain evidence="6">AR23208</strain>
    </source>
</reference>
<comment type="function">
    <text evidence="2">Transfers an acetyl group from acetyl-CoA to L-homoserine, forming acetyl-L-homoserine.</text>
</comment>
<keyword evidence="2" id="KW-0028">Amino-acid biosynthesis</keyword>
<dbReference type="Pfam" id="PF00561">
    <property type="entry name" value="Abhydrolase_1"/>
    <property type="match status" value="1"/>
</dbReference>
<feature type="active site" evidence="2 3">
    <location>
        <position position="305"/>
    </location>
</feature>
<organism evidence="5 6">
    <name type="scientific">Tumebacillus avium</name>
    <dbReference type="NCBI Taxonomy" id="1903704"/>
    <lineage>
        <taxon>Bacteria</taxon>
        <taxon>Bacillati</taxon>
        <taxon>Bacillota</taxon>
        <taxon>Bacilli</taxon>
        <taxon>Bacillales</taxon>
        <taxon>Alicyclobacillaceae</taxon>
        <taxon>Tumebacillus</taxon>
    </lineage>
</organism>
<dbReference type="SUPFAM" id="SSF53474">
    <property type="entry name" value="alpha/beta-Hydrolases"/>
    <property type="match status" value="1"/>
</dbReference>
<evidence type="ECO:0000313" key="5">
    <source>
        <dbReference type="EMBL" id="ARU63355.1"/>
    </source>
</evidence>
<feature type="active site" description="Nucleophile" evidence="2 3">
    <location>
        <position position="123"/>
    </location>
</feature>
<dbReference type="KEGG" id="tum:CBW65_21975"/>
<dbReference type="GO" id="GO:0009092">
    <property type="term" value="P:homoserine metabolic process"/>
    <property type="evidence" value="ECO:0007669"/>
    <property type="project" value="TreeGrafter"/>
</dbReference>
<dbReference type="Proteomes" id="UP000195437">
    <property type="component" value="Chromosome"/>
</dbReference>
<protein>
    <recommendedName>
        <fullName evidence="2">Homoserine O-acetyltransferase</fullName>
        <shortName evidence="2">HAT</shortName>
        <ecNumber evidence="2">2.3.1.31</ecNumber>
    </recommendedName>
    <alternativeName>
        <fullName evidence="2">Homoserine transacetylase</fullName>
        <shortName evidence="2">HTA</shortName>
    </alternativeName>
</protein>
<accession>A0A1Y0IV45</accession>
<dbReference type="GO" id="GO:0009086">
    <property type="term" value="P:methionine biosynthetic process"/>
    <property type="evidence" value="ECO:0007669"/>
    <property type="project" value="UniProtKB-UniRule"/>
</dbReference>
<gene>
    <name evidence="2" type="primary">metXA</name>
    <name evidence="5" type="ORF">CBW65_21975</name>
</gene>
<keyword evidence="2" id="KW-0486">Methionine biosynthesis</keyword>
<dbReference type="HAMAP" id="MF_00296">
    <property type="entry name" value="MetX_acyltransf"/>
    <property type="match status" value="1"/>
</dbReference>
<comment type="catalytic activity">
    <reaction evidence="2">
        <text>L-homoserine + acetyl-CoA = O-acetyl-L-homoserine + CoA</text>
        <dbReference type="Rhea" id="RHEA:13701"/>
        <dbReference type="ChEBI" id="CHEBI:57287"/>
        <dbReference type="ChEBI" id="CHEBI:57288"/>
        <dbReference type="ChEBI" id="CHEBI:57476"/>
        <dbReference type="ChEBI" id="CHEBI:57716"/>
        <dbReference type="EC" id="2.3.1.31"/>
    </reaction>
</comment>
<dbReference type="GO" id="GO:0005737">
    <property type="term" value="C:cytoplasm"/>
    <property type="evidence" value="ECO:0007669"/>
    <property type="project" value="UniProtKB-SubCell"/>
</dbReference>
<name>A0A1Y0IV45_9BACL</name>
<evidence type="ECO:0000256" key="2">
    <source>
        <dbReference type="HAMAP-Rule" id="MF_00296"/>
    </source>
</evidence>
<dbReference type="UniPathway" id="UPA00051">
    <property type="reaction ID" value="UER00074"/>
</dbReference>
<dbReference type="RefSeq" id="WP_087458700.1">
    <property type="nucleotide sequence ID" value="NZ_CP021434.1"/>
</dbReference>
<dbReference type="OrthoDB" id="9800754at2"/>
<dbReference type="Gene3D" id="3.40.50.1820">
    <property type="entry name" value="alpha/beta hydrolase"/>
    <property type="match status" value="1"/>
</dbReference>
<comment type="caution">
    <text evidence="2">Lacks conserved residue(s) required for the propagation of feature annotation.</text>
</comment>
<comment type="pathway">
    <text evidence="2">Amino-acid biosynthesis; L-methionine biosynthesis via de novo pathway; O-acetyl-L-homoserine from L-homoserine: step 1/1.</text>
</comment>
<dbReference type="InterPro" id="IPR000073">
    <property type="entry name" value="AB_hydrolase_1"/>
</dbReference>
<evidence type="ECO:0000259" key="4">
    <source>
        <dbReference type="Pfam" id="PF00561"/>
    </source>
</evidence>
<feature type="active site" evidence="2 3">
    <location>
        <position position="272"/>
    </location>
</feature>
<keyword evidence="2" id="KW-0963">Cytoplasm</keyword>
<dbReference type="PANTHER" id="PTHR32268:SF11">
    <property type="entry name" value="HOMOSERINE O-ACETYLTRANSFERASE"/>
    <property type="match status" value="1"/>
</dbReference>
<dbReference type="PANTHER" id="PTHR32268">
    <property type="entry name" value="HOMOSERINE O-ACETYLTRANSFERASE"/>
    <property type="match status" value="1"/>
</dbReference>
<dbReference type="PIRSF" id="PIRSF000443">
    <property type="entry name" value="Homoser_Ac_trans"/>
    <property type="match status" value="1"/>
</dbReference>
<evidence type="ECO:0000256" key="1">
    <source>
        <dbReference type="ARBA" id="ARBA00022679"/>
    </source>
</evidence>
<dbReference type="AlphaFoldDB" id="A0A1Y0IV45"/>
<dbReference type="NCBIfam" id="TIGR01392">
    <property type="entry name" value="homoserO_Ac_trn"/>
    <property type="match status" value="1"/>
</dbReference>
<dbReference type="GO" id="GO:0004414">
    <property type="term" value="F:homoserine O-acetyltransferase activity"/>
    <property type="evidence" value="ECO:0007669"/>
    <property type="project" value="UniProtKB-UniRule"/>
</dbReference>
<comment type="subcellular location">
    <subcellularLocation>
        <location evidence="2">Cytoplasm</location>
    </subcellularLocation>
</comment>
<comment type="similarity">
    <text evidence="2">Belongs to the AB hydrolase superfamily. MetX family.</text>
</comment>
<proteinExistence type="inferred from homology"/>
<dbReference type="NCBIfam" id="NF001209">
    <property type="entry name" value="PRK00175.1"/>
    <property type="match status" value="1"/>
</dbReference>
<evidence type="ECO:0000313" key="6">
    <source>
        <dbReference type="Proteomes" id="UP000195437"/>
    </source>
</evidence>
<dbReference type="EMBL" id="CP021434">
    <property type="protein sequence ID" value="ARU63355.1"/>
    <property type="molecule type" value="Genomic_DNA"/>
</dbReference>
<dbReference type="InterPro" id="IPR029058">
    <property type="entry name" value="AB_hydrolase_fold"/>
</dbReference>
<dbReference type="InterPro" id="IPR008220">
    <property type="entry name" value="HAT_MetX-like"/>
</dbReference>